<dbReference type="Proteomes" id="UP001530400">
    <property type="component" value="Unassembled WGS sequence"/>
</dbReference>
<keyword evidence="6" id="KW-0732">Signal</keyword>
<dbReference type="InterPro" id="IPR013216">
    <property type="entry name" value="Methyltransf_11"/>
</dbReference>
<proteinExistence type="inferred from homology"/>
<organism evidence="8 9">
    <name type="scientific">Cyclotella atomus</name>
    <dbReference type="NCBI Taxonomy" id="382360"/>
    <lineage>
        <taxon>Eukaryota</taxon>
        <taxon>Sar</taxon>
        <taxon>Stramenopiles</taxon>
        <taxon>Ochrophyta</taxon>
        <taxon>Bacillariophyta</taxon>
        <taxon>Coscinodiscophyceae</taxon>
        <taxon>Thalassiosirophycidae</taxon>
        <taxon>Stephanodiscales</taxon>
        <taxon>Stephanodiscaceae</taxon>
        <taxon>Cyclotella</taxon>
    </lineage>
</organism>
<feature type="chain" id="PRO_5044772334" description="Methyltransferase type 11 domain-containing protein" evidence="6">
    <location>
        <begin position="19"/>
        <end position="358"/>
    </location>
</feature>
<sequence>MKLCLLLLLLQAAAIVSALSPSQPTSLSNRPTTSKHSRRSTSSLFGIRSTLARARDSLVNKERSDADLKDGIAFFYDRSSKLWEDVWGEHMHHGYYVPEDRTDHVQAQIDLIDEVLKWSYGSDNLGSRSPKTVVDVGCGIGGSSRHIVKKYPGSTAQGITLSPYQANRGNELAKEQGLSDRASFQVADALNMPFADSSFDLVWSLESGEHMPDKPKFINELMRVAAPGGRIILVTWCHRDLEKGEPSLSKKEERILAKINRAYYLPKWCSVADYVELLKKEGAVDIRREDWSYIIAPFWKAVIKSSLNLKSVIGLMKSGFSTIRGAYAMLLMLRGFNAGVIKFGLITCTKPETGKADP</sequence>
<comment type="similarity">
    <text evidence="4">Belongs to the class I-like SAM-binding methyltransferase superfamily. gTMT family.</text>
</comment>
<feature type="domain" description="Methyltransferase type 11" evidence="7">
    <location>
        <begin position="134"/>
        <end position="233"/>
    </location>
</feature>
<evidence type="ECO:0000256" key="6">
    <source>
        <dbReference type="SAM" id="SignalP"/>
    </source>
</evidence>
<accession>A0ABD3NF13</accession>
<dbReference type="InterPro" id="IPR029063">
    <property type="entry name" value="SAM-dependent_MTases_sf"/>
</dbReference>
<dbReference type="SUPFAM" id="SSF53335">
    <property type="entry name" value="S-adenosyl-L-methionine-dependent methyltransferases"/>
    <property type="match status" value="1"/>
</dbReference>
<keyword evidence="2 4" id="KW-0808">Transferase</keyword>
<feature type="signal peptide" evidence="6">
    <location>
        <begin position="1"/>
        <end position="18"/>
    </location>
</feature>
<evidence type="ECO:0000256" key="5">
    <source>
        <dbReference type="SAM" id="MobiDB-lite"/>
    </source>
</evidence>
<evidence type="ECO:0000256" key="4">
    <source>
        <dbReference type="PROSITE-ProRule" id="PRU00914"/>
    </source>
</evidence>
<dbReference type="InterPro" id="IPR050447">
    <property type="entry name" value="Erg6_SMT_methyltransf"/>
</dbReference>
<feature type="region of interest" description="SAM motif II" evidence="4">
    <location>
        <begin position="197"/>
        <end position="205"/>
    </location>
</feature>
<dbReference type="PANTHER" id="PTHR44068">
    <property type="entry name" value="ZGC:194242"/>
    <property type="match status" value="1"/>
</dbReference>
<keyword evidence="9" id="KW-1185">Reference proteome</keyword>
<dbReference type="PROSITE" id="PS51581">
    <property type="entry name" value="SAM_GTMT"/>
    <property type="match status" value="1"/>
</dbReference>
<dbReference type="Pfam" id="PF08241">
    <property type="entry name" value="Methyltransf_11"/>
    <property type="match status" value="1"/>
</dbReference>
<feature type="region of interest" description="SAM motif III" evidence="4">
    <location>
        <begin position="224"/>
        <end position="233"/>
    </location>
</feature>
<comment type="caution">
    <text evidence="8">The sequence shown here is derived from an EMBL/GenBank/DDBJ whole genome shotgun (WGS) entry which is preliminary data.</text>
</comment>
<dbReference type="GO" id="GO:0008168">
    <property type="term" value="F:methyltransferase activity"/>
    <property type="evidence" value="ECO:0007669"/>
    <property type="project" value="UniProtKB-KW"/>
</dbReference>
<dbReference type="EMBL" id="JALLPJ020001225">
    <property type="protein sequence ID" value="KAL3773651.1"/>
    <property type="molecule type" value="Genomic_DNA"/>
</dbReference>
<evidence type="ECO:0000259" key="7">
    <source>
        <dbReference type="Pfam" id="PF08241"/>
    </source>
</evidence>
<evidence type="ECO:0000256" key="1">
    <source>
        <dbReference type="ARBA" id="ARBA00022603"/>
    </source>
</evidence>
<dbReference type="CDD" id="cd02440">
    <property type="entry name" value="AdoMet_MTases"/>
    <property type="match status" value="1"/>
</dbReference>
<dbReference type="GO" id="GO:0032259">
    <property type="term" value="P:methylation"/>
    <property type="evidence" value="ECO:0007669"/>
    <property type="project" value="UniProtKB-UniRule"/>
</dbReference>
<name>A0ABD3NF13_9STRA</name>
<protein>
    <recommendedName>
        <fullName evidence="7">Methyltransferase type 11 domain-containing protein</fullName>
    </recommendedName>
</protein>
<evidence type="ECO:0000313" key="8">
    <source>
        <dbReference type="EMBL" id="KAL3773651.1"/>
    </source>
</evidence>
<gene>
    <name evidence="8" type="ORF">ACHAWO_007718</name>
</gene>
<feature type="region of interest" description="SAM motif I" evidence="4">
    <location>
        <begin position="133"/>
        <end position="142"/>
    </location>
</feature>
<dbReference type="PANTHER" id="PTHR44068:SF11">
    <property type="entry name" value="GERANYL DIPHOSPHATE 2-C-METHYLTRANSFERASE"/>
    <property type="match status" value="1"/>
</dbReference>
<keyword evidence="1 4" id="KW-0489">Methyltransferase</keyword>
<keyword evidence="3 4" id="KW-0949">S-adenosyl-L-methionine</keyword>
<dbReference type="Gene3D" id="3.40.50.150">
    <property type="entry name" value="Vaccinia Virus protein VP39"/>
    <property type="match status" value="1"/>
</dbReference>
<dbReference type="InterPro" id="IPR025774">
    <property type="entry name" value="PiNMT-like"/>
</dbReference>
<evidence type="ECO:0000256" key="2">
    <source>
        <dbReference type="ARBA" id="ARBA00022679"/>
    </source>
</evidence>
<evidence type="ECO:0000256" key="3">
    <source>
        <dbReference type="ARBA" id="ARBA00022691"/>
    </source>
</evidence>
<evidence type="ECO:0000313" key="9">
    <source>
        <dbReference type="Proteomes" id="UP001530400"/>
    </source>
</evidence>
<feature type="region of interest" description="Disordered" evidence="5">
    <location>
        <begin position="21"/>
        <end position="42"/>
    </location>
</feature>
<reference evidence="8 9" key="1">
    <citation type="submission" date="2024-10" db="EMBL/GenBank/DDBJ databases">
        <title>Updated reference genomes for cyclostephanoid diatoms.</title>
        <authorList>
            <person name="Roberts W.R."/>
            <person name="Alverson A.J."/>
        </authorList>
    </citation>
    <scope>NUCLEOTIDE SEQUENCE [LARGE SCALE GENOMIC DNA]</scope>
    <source>
        <strain evidence="8 9">AJA010-31</strain>
    </source>
</reference>
<dbReference type="AlphaFoldDB" id="A0ABD3NF13"/>